<keyword evidence="1" id="KW-0812">Transmembrane</keyword>
<comment type="caution">
    <text evidence="2">The sequence shown here is derived from an EMBL/GenBank/DDBJ whole genome shotgun (WGS) entry which is preliminary data.</text>
</comment>
<name>A0ABQ8V7U3_9AGAR</name>
<dbReference type="EMBL" id="JANVFT010000068">
    <property type="protein sequence ID" value="KAJ4477135.1"/>
    <property type="molecule type" value="Genomic_DNA"/>
</dbReference>
<dbReference type="Proteomes" id="UP001150217">
    <property type="component" value="Unassembled WGS sequence"/>
</dbReference>
<evidence type="ECO:0000313" key="2">
    <source>
        <dbReference type="EMBL" id="KAJ4477135.1"/>
    </source>
</evidence>
<gene>
    <name evidence="2" type="ORF">C8R41DRAFT_845395</name>
</gene>
<sequence length="56" mass="6783">MICNGMIYTLMRLYLKQLLTHCSRFIVMNYIQFIHWYTSGLLIVYISGRYRGPKVY</sequence>
<reference evidence="2" key="1">
    <citation type="submission" date="2022-08" db="EMBL/GenBank/DDBJ databases">
        <title>A Global Phylogenomic Analysis of the Shiitake Genus Lentinula.</title>
        <authorList>
            <consortium name="DOE Joint Genome Institute"/>
            <person name="Sierra-Patev S."/>
            <person name="Min B."/>
            <person name="Naranjo-Ortiz M."/>
            <person name="Looney B."/>
            <person name="Konkel Z."/>
            <person name="Slot J.C."/>
            <person name="Sakamoto Y."/>
            <person name="Steenwyk J.L."/>
            <person name="Rokas A."/>
            <person name="Carro J."/>
            <person name="Camarero S."/>
            <person name="Ferreira P."/>
            <person name="Molpeceres G."/>
            <person name="Ruiz-Duenas F.J."/>
            <person name="Serrano A."/>
            <person name="Henrissat B."/>
            <person name="Drula E."/>
            <person name="Hughes K.W."/>
            <person name="Mata J.L."/>
            <person name="Ishikawa N.K."/>
            <person name="Vargas-Isla R."/>
            <person name="Ushijima S."/>
            <person name="Smith C.A."/>
            <person name="Ahrendt S."/>
            <person name="Andreopoulos W."/>
            <person name="He G."/>
            <person name="Labutti K."/>
            <person name="Lipzen A."/>
            <person name="Ng V."/>
            <person name="Riley R."/>
            <person name="Sandor L."/>
            <person name="Barry K."/>
            <person name="Martinez A.T."/>
            <person name="Xiao Y."/>
            <person name="Gibbons J.G."/>
            <person name="Terashima K."/>
            <person name="Grigoriev I.V."/>
            <person name="Hibbett D.S."/>
        </authorList>
    </citation>
    <scope>NUCLEOTIDE SEQUENCE</scope>
    <source>
        <strain evidence="2">RHP3577 ss4</strain>
    </source>
</reference>
<feature type="transmembrane region" description="Helical" evidence="1">
    <location>
        <begin position="25"/>
        <end position="46"/>
    </location>
</feature>
<keyword evidence="1" id="KW-1133">Transmembrane helix</keyword>
<evidence type="ECO:0000313" key="3">
    <source>
        <dbReference type="Proteomes" id="UP001150217"/>
    </source>
</evidence>
<evidence type="ECO:0000256" key="1">
    <source>
        <dbReference type="SAM" id="Phobius"/>
    </source>
</evidence>
<accession>A0ABQ8V7U3</accession>
<proteinExistence type="predicted"/>
<keyword evidence="1" id="KW-0472">Membrane</keyword>
<keyword evidence="3" id="KW-1185">Reference proteome</keyword>
<organism evidence="2 3">
    <name type="scientific">Lentinula lateritia</name>
    <dbReference type="NCBI Taxonomy" id="40482"/>
    <lineage>
        <taxon>Eukaryota</taxon>
        <taxon>Fungi</taxon>
        <taxon>Dikarya</taxon>
        <taxon>Basidiomycota</taxon>
        <taxon>Agaricomycotina</taxon>
        <taxon>Agaricomycetes</taxon>
        <taxon>Agaricomycetidae</taxon>
        <taxon>Agaricales</taxon>
        <taxon>Marasmiineae</taxon>
        <taxon>Omphalotaceae</taxon>
        <taxon>Lentinula</taxon>
    </lineage>
</organism>
<protein>
    <recommendedName>
        <fullName evidence="4">Very-long-chain 3-oxoacyl-CoA synthase</fullName>
    </recommendedName>
</protein>
<evidence type="ECO:0008006" key="4">
    <source>
        <dbReference type="Google" id="ProtNLM"/>
    </source>
</evidence>